<dbReference type="Pfam" id="PF06580">
    <property type="entry name" value="His_kinase"/>
    <property type="match status" value="1"/>
</dbReference>
<feature type="transmembrane region" description="Helical" evidence="7">
    <location>
        <begin position="294"/>
        <end position="316"/>
    </location>
</feature>
<dbReference type="GO" id="GO:0000155">
    <property type="term" value="F:phosphorelay sensor kinase activity"/>
    <property type="evidence" value="ECO:0007669"/>
    <property type="project" value="InterPro"/>
</dbReference>
<evidence type="ECO:0000313" key="10">
    <source>
        <dbReference type="Proteomes" id="UP000032633"/>
    </source>
</evidence>
<keyword evidence="2" id="KW-1003">Cell membrane</keyword>
<evidence type="ECO:0000256" key="6">
    <source>
        <dbReference type="ARBA" id="ARBA00023136"/>
    </source>
</evidence>
<dbReference type="InterPro" id="IPR003660">
    <property type="entry name" value="HAMP_dom"/>
</dbReference>
<feature type="domain" description="HAMP" evidence="8">
    <location>
        <begin position="313"/>
        <end position="365"/>
    </location>
</feature>
<dbReference type="PATRIC" id="fig|1126833.4.peg.1308"/>
<dbReference type="PROSITE" id="PS50885">
    <property type="entry name" value="HAMP"/>
    <property type="match status" value="1"/>
</dbReference>
<organism evidence="9 10">
    <name type="scientific">Paenibacillus beijingensis</name>
    <dbReference type="NCBI Taxonomy" id="1126833"/>
    <lineage>
        <taxon>Bacteria</taxon>
        <taxon>Bacillati</taxon>
        <taxon>Bacillota</taxon>
        <taxon>Bacilli</taxon>
        <taxon>Bacillales</taxon>
        <taxon>Paenibacillaceae</taxon>
        <taxon>Paenibacillus</taxon>
    </lineage>
</organism>
<keyword evidence="6 7" id="KW-0472">Membrane</keyword>
<dbReference type="InterPro" id="IPR010559">
    <property type="entry name" value="Sig_transdc_His_kin_internal"/>
</dbReference>
<feature type="transmembrane region" description="Helical" evidence="7">
    <location>
        <begin position="7"/>
        <end position="31"/>
    </location>
</feature>
<protein>
    <recommendedName>
        <fullName evidence="8">HAMP domain-containing protein</fullName>
    </recommendedName>
</protein>
<dbReference type="Gene3D" id="3.30.565.10">
    <property type="entry name" value="Histidine kinase-like ATPase, C-terminal domain"/>
    <property type="match status" value="1"/>
</dbReference>
<gene>
    <name evidence="9" type="ORF">VN24_06020</name>
</gene>
<keyword evidence="7" id="KW-0812">Transmembrane</keyword>
<dbReference type="GO" id="GO:0005886">
    <property type="term" value="C:plasma membrane"/>
    <property type="evidence" value="ECO:0007669"/>
    <property type="project" value="UniProtKB-SubCell"/>
</dbReference>
<evidence type="ECO:0000256" key="1">
    <source>
        <dbReference type="ARBA" id="ARBA00004651"/>
    </source>
</evidence>
<dbReference type="SMART" id="SM00304">
    <property type="entry name" value="HAMP"/>
    <property type="match status" value="1"/>
</dbReference>
<dbReference type="InterPro" id="IPR036890">
    <property type="entry name" value="HATPase_C_sf"/>
</dbReference>
<keyword evidence="10" id="KW-1185">Reference proteome</keyword>
<accession>A0A0D5NG37</accession>
<dbReference type="SUPFAM" id="SSF158472">
    <property type="entry name" value="HAMP domain-like"/>
    <property type="match status" value="1"/>
</dbReference>
<dbReference type="RefSeq" id="WP_045669647.1">
    <property type="nucleotide sequence ID" value="NZ_CP011058.1"/>
</dbReference>
<dbReference type="Pfam" id="PF02518">
    <property type="entry name" value="HATPase_c"/>
    <property type="match status" value="1"/>
</dbReference>
<evidence type="ECO:0000256" key="7">
    <source>
        <dbReference type="SAM" id="Phobius"/>
    </source>
</evidence>
<reference evidence="10" key="2">
    <citation type="submission" date="2015-03" db="EMBL/GenBank/DDBJ databases">
        <title>Genome sequence of Paenibacillus beijingensis strain DSM 24997T.</title>
        <authorList>
            <person name="Kwak Y."/>
            <person name="Shin J.-H."/>
        </authorList>
    </citation>
    <scope>NUCLEOTIDE SEQUENCE [LARGE SCALE GENOMIC DNA]</scope>
    <source>
        <strain evidence="10">DSM 24997</strain>
    </source>
</reference>
<evidence type="ECO:0000256" key="4">
    <source>
        <dbReference type="ARBA" id="ARBA00022679"/>
    </source>
</evidence>
<dbReference type="KEGG" id="pbj:VN24_06020"/>
<keyword evidence="3" id="KW-0597">Phosphoprotein</keyword>
<keyword evidence="7" id="KW-1133">Transmembrane helix</keyword>
<dbReference type="SUPFAM" id="SSF55874">
    <property type="entry name" value="ATPase domain of HSP90 chaperone/DNA topoisomerase II/histidine kinase"/>
    <property type="match status" value="1"/>
</dbReference>
<evidence type="ECO:0000256" key="3">
    <source>
        <dbReference type="ARBA" id="ARBA00022553"/>
    </source>
</evidence>
<comment type="subcellular location">
    <subcellularLocation>
        <location evidence="1">Cell membrane</location>
        <topology evidence="1">Multi-pass membrane protein</topology>
    </subcellularLocation>
</comment>
<dbReference type="HOGENOM" id="CLU_020473_6_1_9"/>
<dbReference type="InterPro" id="IPR003594">
    <property type="entry name" value="HATPase_dom"/>
</dbReference>
<evidence type="ECO:0000256" key="5">
    <source>
        <dbReference type="ARBA" id="ARBA00022777"/>
    </source>
</evidence>
<reference evidence="9 10" key="1">
    <citation type="journal article" date="2015" name="J. Biotechnol.">
        <title>Complete genome sequence of Paenibacillus beijingensis 7188(T) (=DSM 24997(T)), a novel rhizobacterium from jujube garden soil.</title>
        <authorList>
            <person name="Kwak Y."/>
            <person name="Shin J.H."/>
        </authorList>
    </citation>
    <scope>NUCLEOTIDE SEQUENCE [LARGE SCALE GENOMIC DNA]</scope>
    <source>
        <strain evidence="9 10">DSM 24997</strain>
    </source>
</reference>
<keyword evidence="4" id="KW-0808">Transferase</keyword>
<keyword evidence="5" id="KW-0418">Kinase</keyword>
<evidence type="ECO:0000313" key="9">
    <source>
        <dbReference type="EMBL" id="AJY74211.1"/>
    </source>
</evidence>
<sequence length="586" mass="66400">MWLKKSLLAKLLVGMLVAAVIPFMISVILSYRTTSASVERQVIELNQNAMESSIFYIKRYLNDLNHTSVTFYHDQTLMRYLRSKQSVSYQTLYITDQVAAVYNIRPEFRAVHYTSALTGETFIKSDISKMGADVPLIRQTIQSSGNEAWHDNQRFEVVSVEGESLLAYHKRIVDYPDSKVLGLLSLYVGTDEIGRLISPLYVSKTPESESAFLFIDQDFKLLYGSGTNASLEWQKGLARKMNGERGTFAGKINDRSGVFIYVKSSYMDVPLTMVKFVASSVINESANRTLNQSLAIQLMAVALVIVLASFLAYVLIAPLKRLVRSIAQVQLGNFEVKPVPIRMDELGVLEHRFQSMVRSLDDLMNREYRNRLELTTARLKMLQAQINPHFLYNTLQSIGTLALRNGSEEISDKIAELGTILRYSMDLETEIVPLQKEIEHIEHYLSLQTGRFKSKLSYTLSCPPGALQVQVPKMILQPLVENSIVHGIEKGTGSGVLHIGIELRPNRELCIRIIDNGKGISADTIERIRREYAGRKHVNDRQSGIGLINVLQRMRLRYEQGFDWEIESIPYEATVITLWLPLDHPA</sequence>
<dbReference type="Pfam" id="PF00672">
    <property type="entry name" value="HAMP"/>
    <property type="match status" value="1"/>
</dbReference>
<dbReference type="CDD" id="cd06225">
    <property type="entry name" value="HAMP"/>
    <property type="match status" value="1"/>
</dbReference>
<dbReference type="Proteomes" id="UP000032633">
    <property type="component" value="Chromosome"/>
</dbReference>
<dbReference type="OrthoDB" id="9776552at2"/>
<dbReference type="Gene3D" id="6.10.340.10">
    <property type="match status" value="1"/>
</dbReference>
<dbReference type="InterPro" id="IPR050640">
    <property type="entry name" value="Bact_2-comp_sensor_kinase"/>
</dbReference>
<dbReference type="PANTHER" id="PTHR34220">
    <property type="entry name" value="SENSOR HISTIDINE KINASE YPDA"/>
    <property type="match status" value="1"/>
</dbReference>
<name>A0A0D5NG37_9BACL</name>
<dbReference type="STRING" id="1126833.VN24_06020"/>
<dbReference type="PANTHER" id="PTHR34220:SF7">
    <property type="entry name" value="SENSOR HISTIDINE KINASE YPDA"/>
    <property type="match status" value="1"/>
</dbReference>
<evidence type="ECO:0000259" key="8">
    <source>
        <dbReference type="PROSITE" id="PS50885"/>
    </source>
</evidence>
<dbReference type="EMBL" id="CP011058">
    <property type="protein sequence ID" value="AJY74211.1"/>
    <property type="molecule type" value="Genomic_DNA"/>
</dbReference>
<dbReference type="AlphaFoldDB" id="A0A0D5NG37"/>
<evidence type="ECO:0000256" key="2">
    <source>
        <dbReference type="ARBA" id="ARBA00022475"/>
    </source>
</evidence>
<proteinExistence type="predicted"/>